<feature type="region of interest" description="Disordered" evidence="9">
    <location>
        <begin position="192"/>
        <end position="211"/>
    </location>
</feature>
<feature type="region of interest" description="Disordered" evidence="9">
    <location>
        <begin position="54"/>
        <end position="97"/>
    </location>
</feature>
<reference evidence="13" key="3">
    <citation type="submission" date="2025-04" db="UniProtKB">
        <authorList>
            <consortium name="RefSeq"/>
        </authorList>
    </citation>
    <scope>IDENTIFICATION</scope>
    <source>
        <strain evidence="13">CBS 781.70</strain>
    </source>
</reference>
<evidence type="ECO:0000256" key="9">
    <source>
        <dbReference type="SAM" id="MobiDB-lite"/>
    </source>
</evidence>
<dbReference type="Gene3D" id="4.10.240.10">
    <property type="entry name" value="Zn(2)-C6 fungal-type DNA-binding domain"/>
    <property type="match status" value="1"/>
</dbReference>
<dbReference type="SMART" id="SM00066">
    <property type="entry name" value="GAL4"/>
    <property type="match status" value="1"/>
</dbReference>
<dbReference type="InterPro" id="IPR051439">
    <property type="entry name" value="XlnR/Xlr1"/>
</dbReference>
<keyword evidence="12" id="KW-1185">Reference proteome</keyword>
<dbReference type="RefSeq" id="XP_033532059.1">
    <property type="nucleotide sequence ID" value="XM_033680792.1"/>
</dbReference>
<feature type="compositionally biased region" description="Polar residues" evidence="9">
    <location>
        <begin position="693"/>
        <end position="702"/>
    </location>
</feature>
<dbReference type="OrthoDB" id="5365785at2759"/>
<keyword evidence="3" id="KW-0805">Transcription regulation</keyword>
<dbReference type="AlphaFoldDB" id="A0A6G1FXF3"/>
<evidence type="ECO:0000256" key="3">
    <source>
        <dbReference type="ARBA" id="ARBA00023015"/>
    </source>
</evidence>
<keyword evidence="7" id="KW-0539">Nucleus</keyword>
<evidence type="ECO:0000256" key="2">
    <source>
        <dbReference type="ARBA" id="ARBA00022833"/>
    </source>
</evidence>
<keyword evidence="2" id="KW-0862">Zinc</keyword>
<name>A0A6G1FXF3_9PEZI</name>
<keyword evidence="6" id="KW-0804">Transcription</keyword>
<feature type="region of interest" description="Disordered" evidence="9">
    <location>
        <begin position="665"/>
        <end position="702"/>
    </location>
</feature>
<dbReference type="Proteomes" id="UP000504638">
    <property type="component" value="Unplaced"/>
</dbReference>
<dbReference type="PANTHER" id="PTHR47663:SF1">
    <property type="entry name" value="XYLANOLYTIC TRANSCRIPTIONAL ACTIVATOR XLNR-RELATED"/>
    <property type="match status" value="1"/>
</dbReference>
<dbReference type="GO" id="GO:0006351">
    <property type="term" value="P:DNA-templated transcription"/>
    <property type="evidence" value="ECO:0007669"/>
    <property type="project" value="InterPro"/>
</dbReference>
<dbReference type="InterPro" id="IPR021858">
    <property type="entry name" value="Fun_TF"/>
</dbReference>
<dbReference type="Pfam" id="PF04082">
    <property type="entry name" value="Fungal_trans"/>
    <property type="match status" value="1"/>
</dbReference>
<feature type="region of interest" description="Disordered" evidence="9">
    <location>
        <begin position="161"/>
        <end position="180"/>
    </location>
</feature>
<dbReference type="FunFam" id="4.10.240.10:FF:000004">
    <property type="entry name" value="Xylanolytic transcriptional activator XlnR"/>
    <property type="match status" value="1"/>
</dbReference>
<keyword evidence="5" id="KW-0010">Activator</keyword>
<evidence type="ECO:0000313" key="12">
    <source>
        <dbReference type="Proteomes" id="UP000504638"/>
    </source>
</evidence>
<accession>A0A6G1FXF3</accession>
<evidence type="ECO:0000256" key="1">
    <source>
        <dbReference type="ARBA" id="ARBA00022723"/>
    </source>
</evidence>
<feature type="compositionally biased region" description="Polar residues" evidence="9">
    <location>
        <begin position="669"/>
        <end position="684"/>
    </location>
</feature>
<evidence type="ECO:0000259" key="10">
    <source>
        <dbReference type="PROSITE" id="PS50048"/>
    </source>
</evidence>
<dbReference type="SUPFAM" id="SSF57701">
    <property type="entry name" value="Zn2/Cys6 DNA-binding domain"/>
    <property type="match status" value="1"/>
</dbReference>
<dbReference type="InterPro" id="IPR007219">
    <property type="entry name" value="XnlR_reg_dom"/>
</dbReference>
<dbReference type="GO" id="GO:0008270">
    <property type="term" value="F:zinc ion binding"/>
    <property type="evidence" value="ECO:0007669"/>
    <property type="project" value="InterPro"/>
</dbReference>
<dbReference type="SMART" id="SM00906">
    <property type="entry name" value="Fungal_trans"/>
    <property type="match status" value="1"/>
</dbReference>
<dbReference type="GO" id="GO:0000981">
    <property type="term" value="F:DNA-binding transcription factor activity, RNA polymerase II-specific"/>
    <property type="evidence" value="ECO:0007669"/>
    <property type="project" value="InterPro"/>
</dbReference>
<reference evidence="11 13" key="1">
    <citation type="submission" date="2020-01" db="EMBL/GenBank/DDBJ databases">
        <authorList>
            <consortium name="DOE Joint Genome Institute"/>
            <person name="Haridas S."/>
            <person name="Albert R."/>
            <person name="Binder M."/>
            <person name="Bloem J."/>
            <person name="Labutti K."/>
            <person name="Salamov A."/>
            <person name="Andreopoulos B."/>
            <person name="Baker S.E."/>
            <person name="Barry K."/>
            <person name="Bills G."/>
            <person name="Bluhm B.H."/>
            <person name="Cannon C."/>
            <person name="Castanera R."/>
            <person name="Culley D.E."/>
            <person name="Daum C."/>
            <person name="Ezra D."/>
            <person name="Gonzalez J.B."/>
            <person name="Henrissat B."/>
            <person name="Kuo A."/>
            <person name="Liang C."/>
            <person name="Lipzen A."/>
            <person name="Lutzoni F."/>
            <person name="Magnuson J."/>
            <person name="Mondo S."/>
            <person name="Nolan M."/>
            <person name="Ohm R."/>
            <person name="Pangilinan J."/>
            <person name="Park H.-J."/>
            <person name="Ramirez L."/>
            <person name="Alfaro M."/>
            <person name="Sun H."/>
            <person name="Tritt A."/>
            <person name="Yoshinaga Y."/>
            <person name="Zwiers L.-H."/>
            <person name="Turgeon B.G."/>
            <person name="Goodwin S.B."/>
            <person name="Spatafora J.W."/>
            <person name="Crous P.W."/>
            <person name="Grigoriev I.V."/>
        </authorList>
    </citation>
    <scope>NUCLEOTIDE SEQUENCE</scope>
    <source>
        <strain evidence="11 13">CBS 781.70</strain>
    </source>
</reference>
<feature type="domain" description="Zn(2)-C6 fungal-type" evidence="10">
    <location>
        <begin position="14"/>
        <end position="43"/>
    </location>
</feature>
<keyword evidence="4" id="KW-0238">DNA-binding</keyword>
<gene>
    <name evidence="11 13" type="ORF">P152DRAFT_467847</name>
</gene>
<evidence type="ECO:0000256" key="8">
    <source>
        <dbReference type="ARBA" id="ARBA00037990"/>
    </source>
</evidence>
<proteinExistence type="inferred from homology"/>
<evidence type="ECO:0000313" key="13">
    <source>
        <dbReference type="RefSeq" id="XP_033532059.1"/>
    </source>
</evidence>
<dbReference type="EMBL" id="ML975166">
    <property type="protein sequence ID" value="KAF1810428.1"/>
    <property type="molecule type" value="Genomic_DNA"/>
</dbReference>
<dbReference type="InterPro" id="IPR001138">
    <property type="entry name" value="Zn2Cys6_DnaBD"/>
</dbReference>
<feature type="compositionally biased region" description="Polar residues" evidence="9">
    <location>
        <begin position="63"/>
        <end position="74"/>
    </location>
</feature>
<evidence type="ECO:0000256" key="4">
    <source>
        <dbReference type="ARBA" id="ARBA00023125"/>
    </source>
</evidence>
<dbReference type="GO" id="GO:0003677">
    <property type="term" value="F:DNA binding"/>
    <property type="evidence" value="ECO:0007669"/>
    <property type="project" value="UniProtKB-KW"/>
</dbReference>
<dbReference type="Pfam" id="PF00172">
    <property type="entry name" value="Zn_clus"/>
    <property type="match status" value="1"/>
</dbReference>
<dbReference type="CDD" id="cd12148">
    <property type="entry name" value="fungal_TF_MHR"/>
    <property type="match status" value="1"/>
</dbReference>
<feature type="compositionally biased region" description="Low complexity" evidence="9">
    <location>
        <begin position="165"/>
        <end position="176"/>
    </location>
</feature>
<dbReference type="GeneID" id="54421362"/>
<dbReference type="PANTHER" id="PTHR47663">
    <property type="entry name" value="XYLANOLYTIC TRANSCRIPTIONAL ACTIVATOR XLNR-RELATED"/>
    <property type="match status" value="1"/>
</dbReference>
<dbReference type="CDD" id="cd00067">
    <property type="entry name" value="GAL4"/>
    <property type="match status" value="1"/>
</dbReference>
<dbReference type="InterPro" id="IPR036864">
    <property type="entry name" value="Zn2-C6_fun-type_DNA-bd_sf"/>
</dbReference>
<sequence length="880" mass="96091">MVSSTPVRRRISRACDQCNQLRTKCDGRSPCAHCSEYGLTCEYIRVQRKRGKASRKEVAVEQPTGNAHNRSVSDSGAGGNVKRQEEQAHQPPSLPELHAGPAQVLLSMQASQSNVQLPDLSIQRSMHYAKSTQEAPQPAALNAGTGLDNINRLDQIQNHGGVGVGTSVNSNPNSNSLPSFDNFRSMSSNSEFLTNFGGPGPRSTASGDSGGAYNTAGFRESPAPQGGTVTTMGFEADTMRPMPNYFPSPPAMNSPGWFVPSPSAALYTTNRGITPPQPVRYPVLQPLLPHLGNLIPTNLACELLDVYFQSTSSAYMQPQSPYVVGFVFRKKSLLRQSNPRMCSPALLASMLWIGAQTCESPFFRSPSARSKICSRLWELTISLLKPLVHDASGANEPAVTFMNNPFANGASFGAFGLNFETEDPAATASADLDNVITYMHIATVISATEYKSASLRFWNTAWSMARELRLGTEVPTSNIAPSIDRYLNGTVDEAGMATQSLAINPITGNPIRQFTEEEREERRRVWWLLYTMDRHLALCYNKPLFFHDSECDGLLQPIEEEIWQAGDTFSIPSGFCSDPSSRYFRHPGPSIELAGPSIFGYFTPLMTLLGEIVDLVHARNHPRFGAFLNGAGWDNSTAEISQHLAVFEQSLRDFEARSAASIKDAAAPTDSTATNGSGQPSQSVPLAHDAGTPSANSVSSSATRYNETSLRTKIIIAYSTYLIHTMHVLLSGKWDPIDMLDDNDLFISSPTFLAATGHAVSAAEALNDVLEYDPDLSFMPFFFGIYLLQGSFLLLLIADKLQGEASESVVKACETIVRAHEACVVTLNTEYQRSFRKVMRSALAQVRGRLSEENKGEHQAKRREVLSHYRWVKGGGGLAV</sequence>
<evidence type="ECO:0000256" key="7">
    <source>
        <dbReference type="ARBA" id="ARBA00023242"/>
    </source>
</evidence>
<protein>
    <recommendedName>
        <fullName evidence="10">Zn(2)-C6 fungal-type domain-containing protein</fullName>
    </recommendedName>
</protein>
<evidence type="ECO:0000313" key="11">
    <source>
        <dbReference type="EMBL" id="KAF1810428.1"/>
    </source>
</evidence>
<reference evidence="13" key="2">
    <citation type="submission" date="2020-04" db="EMBL/GenBank/DDBJ databases">
        <authorList>
            <consortium name="NCBI Genome Project"/>
        </authorList>
    </citation>
    <scope>NUCLEOTIDE SEQUENCE</scope>
    <source>
        <strain evidence="13">CBS 781.70</strain>
    </source>
</reference>
<organism evidence="11">
    <name type="scientific">Eremomyces bilateralis CBS 781.70</name>
    <dbReference type="NCBI Taxonomy" id="1392243"/>
    <lineage>
        <taxon>Eukaryota</taxon>
        <taxon>Fungi</taxon>
        <taxon>Dikarya</taxon>
        <taxon>Ascomycota</taxon>
        <taxon>Pezizomycotina</taxon>
        <taxon>Dothideomycetes</taxon>
        <taxon>Dothideomycetes incertae sedis</taxon>
        <taxon>Eremomycetales</taxon>
        <taxon>Eremomycetaceae</taxon>
        <taxon>Eremomyces</taxon>
    </lineage>
</organism>
<keyword evidence="1" id="KW-0479">Metal-binding</keyword>
<evidence type="ECO:0000256" key="6">
    <source>
        <dbReference type="ARBA" id="ARBA00023163"/>
    </source>
</evidence>
<dbReference type="PROSITE" id="PS50048">
    <property type="entry name" value="ZN2_CY6_FUNGAL_2"/>
    <property type="match status" value="1"/>
</dbReference>
<evidence type="ECO:0000256" key="5">
    <source>
        <dbReference type="ARBA" id="ARBA00023159"/>
    </source>
</evidence>
<dbReference type="Pfam" id="PF11951">
    <property type="entry name" value="Fungal_trans_2"/>
    <property type="match status" value="1"/>
</dbReference>
<comment type="similarity">
    <text evidence="8">Belongs to the xlnR/xlr1 family.</text>
</comment>